<dbReference type="EMBL" id="QUQM01000007">
    <property type="protein sequence ID" value="KAA8646030.1"/>
    <property type="molecule type" value="Genomic_DNA"/>
</dbReference>
<protein>
    <submittedName>
        <fullName evidence="1">Uncharacterized protein</fullName>
    </submittedName>
</protein>
<proteinExistence type="predicted"/>
<reference evidence="1 2" key="1">
    <citation type="submission" date="2019-08" db="EMBL/GenBank/DDBJ databases">
        <title>The genome sequence of a newly discovered highly antifungal drug resistant Aspergillus species, Aspergillus tanneri NIH 1004.</title>
        <authorList>
            <person name="Mounaud S."/>
            <person name="Singh I."/>
            <person name="Joardar V."/>
            <person name="Pakala S."/>
            <person name="Pakala S."/>
            <person name="Venepally P."/>
            <person name="Chung J.K."/>
            <person name="Losada L."/>
            <person name="Nierman W.C."/>
        </authorList>
    </citation>
    <scope>NUCLEOTIDE SEQUENCE [LARGE SCALE GENOMIC DNA]</scope>
    <source>
        <strain evidence="1 2">NIH1004</strain>
    </source>
</reference>
<gene>
    <name evidence="1" type="ORF">ATNIH1004_007452</name>
</gene>
<dbReference type="VEuPathDB" id="FungiDB:EYZ11_009000"/>
<dbReference type="GeneID" id="54330154"/>
<comment type="caution">
    <text evidence="1">The sequence shown here is derived from an EMBL/GenBank/DDBJ whole genome shotgun (WGS) entry which is preliminary data.</text>
</comment>
<name>A0A5M9ML61_9EURO</name>
<sequence length="169" mass="18970">MHNIWPETNPSTDALTMLKDGVRVVECSKCIGGDATSRHWSSSGRRGRELKRSLSTGSGSVIAIELFRGSDEFDSDKPKTKDISCLPLIDRVPTSELQAQQKSRLEHHFVGIRYNRLSLVLPDCREPGWNWRLNESFCTLAAFKEIANRVHAGKLEESPHDKPGRIGFP</sequence>
<organism evidence="1 2">
    <name type="scientific">Aspergillus tanneri</name>
    <dbReference type="NCBI Taxonomy" id="1220188"/>
    <lineage>
        <taxon>Eukaryota</taxon>
        <taxon>Fungi</taxon>
        <taxon>Dikarya</taxon>
        <taxon>Ascomycota</taxon>
        <taxon>Pezizomycotina</taxon>
        <taxon>Eurotiomycetes</taxon>
        <taxon>Eurotiomycetidae</taxon>
        <taxon>Eurotiales</taxon>
        <taxon>Aspergillaceae</taxon>
        <taxon>Aspergillus</taxon>
        <taxon>Aspergillus subgen. Circumdati</taxon>
    </lineage>
</organism>
<evidence type="ECO:0000313" key="1">
    <source>
        <dbReference type="EMBL" id="KAA8646030.1"/>
    </source>
</evidence>
<accession>A0A5M9ML61</accession>
<dbReference type="AlphaFoldDB" id="A0A5M9ML61"/>
<dbReference type="Proteomes" id="UP000324241">
    <property type="component" value="Unassembled WGS sequence"/>
</dbReference>
<evidence type="ECO:0000313" key="2">
    <source>
        <dbReference type="Proteomes" id="UP000324241"/>
    </source>
</evidence>
<dbReference type="RefSeq" id="XP_033425391.1">
    <property type="nucleotide sequence ID" value="XM_033572076.1"/>
</dbReference>